<dbReference type="EMBL" id="JROO01000007">
    <property type="protein sequence ID" value="KIH99903.1"/>
    <property type="molecule type" value="Genomic_DNA"/>
</dbReference>
<evidence type="ECO:0000313" key="3">
    <source>
        <dbReference type="Proteomes" id="UP000031675"/>
    </source>
</evidence>
<keyword evidence="3" id="KW-1185">Reference proteome</keyword>
<reference evidence="3" key="1">
    <citation type="journal article" date="2015" name="Chem. Biol.">
        <title>Structure, bioactivity, and resistance mechanism of streptomonomicin, an unusual lasso Peptide from an understudied halophilic actinomycete.</title>
        <authorList>
            <person name="Metelev M."/>
            <person name="Tietz J.I."/>
            <person name="Melby J.O."/>
            <person name="Blair P.M."/>
            <person name="Zhu L."/>
            <person name="Livnat I."/>
            <person name="Severinov K."/>
            <person name="Mitchell D.A."/>
        </authorList>
    </citation>
    <scope>NUCLEOTIDE SEQUENCE [LARGE SCALE GENOMIC DNA]</scope>
    <source>
        <strain evidence="3">YIM 90003</strain>
    </source>
</reference>
<sequence length="66" mass="6954">MAAKNPLGVRWRTSTYSGTGGGQCVQVMRWAGAVRVRDSAAPESTVLRFPAGAWTAFVVAAVGRCL</sequence>
<dbReference type="Pfam" id="PF04149">
    <property type="entry name" value="DUF397"/>
    <property type="match status" value="1"/>
</dbReference>
<dbReference type="AlphaFoldDB" id="A0A0C2G8X0"/>
<evidence type="ECO:0000259" key="1">
    <source>
        <dbReference type="Pfam" id="PF04149"/>
    </source>
</evidence>
<feature type="domain" description="DUF397" evidence="1">
    <location>
        <begin position="10"/>
        <end position="61"/>
    </location>
</feature>
<protein>
    <submittedName>
        <fullName evidence="2">Regulator</fullName>
    </submittedName>
</protein>
<name>A0A0C2G8X0_9ACTN</name>
<accession>A0A0C2G8X0</accession>
<proteinExistence type="predicted"/>
<dbReference type="OrthoDB" id="4570646at2"/>
<dbReference type="Proteomes" id="UP000031675">
    <property type="component" value="Unassembled WGS sequence"/>
</dbReference>
<evidence type="ECO:0000313" key="2">
    <source>
        <dbReference type="EMBL" id="KIH99903.1"/>
    </source>
</evidence>
<organism evidence="2 3">
    <name type="scientific">Streptomonospora alba</name>
    <dbReference type="NCBI Taxonomy" id="183763"/>
    <lineage>
        <taxon>Bacteria</taxon>
        <taxon>Bacillati</taxon>
        <taxon>Actinomycetota</taxon>
        <taxon>Actinomycetes</taxon>
        <taxon>Streptosporangiales</taxon>
        <taxon>Nocardiopsidaceae</taxon>
        <taxon>Streptomonospora</taxon>
    </lineage>
</organism>
<dbReference type="RefSeq" id="WP_040271051.1">
    <property type="nucleotide sequence ID" value="NZ_JROO01000007.1"/>
</dbReference>
<gene>
    <name evidence="2" type="ORF">LP52_04595</name>
</gene>
<dbReference type="InterPro" id="IPR007278">
    <property type="entry name" value="DUF397"/>
</dbReference>
<comment type="caution">
    <text evidence="2">The sequence shown here is derived from an EMBL/GenBank/DDBJ whole genome shotgun (WGS) entry which is preliminary data.</text>
</comment>